<keyword evidence="2" id="KW-1185">Reference proteome</keyword>
<dbReference type="Proteomes" id="UP001597176">
    <property type="component" value="Unassembled WGS sequence"/>
</dbReference>
<evidence type="ECO:0008006" key="3">
    <source>
        <dbReference type="Google" id="ProtNLM"/>
    </source>
</evidence>
<dbReference type="InterPro" id="IPR029058">
    <property type="entry name" value="AB_hydrolase_fold"/>
</dbReference>
<dbReference type="Gene3D" id="3.40.50.1820">
    <property type="entry name" value="alpha/beta hydrolase"/>
    <property type="match status" value="1"/>
</dbReference>
<dbReference type="SUPFAM" id="SSF53474">
    <property type="entry name" value="alpha/beta-Hydrolases"/>
    <property type="match status" value="1"/>
</dbReference>
<dbReference type="PANTHER" id="PTHR33428:SF14">
    <property type="entry name" value="CARBOXYLESTERASE TYPE B DOMAIN-CONTAINING PROTEIN"/>
    <property type="match status" value="1"/>
</dbReference>
<sequence length="782" mass="83954">MSKYCFREIWSALFVIDVNNRAILEIKNSPARGMTTIPSWSMSFSVKWSSLVTSKSLLRSAAFAFASMCASLPPVAQAADGPLEVITGSYKLLDRDEPLVATDRKVDLWAEIYSPKALTGKPFPVVVFLHGNHGTCGTYDKQLQVRIDSGVAYTTTGMCNPGEVVAPSHLGYEYLAKELASWGYMVVSINANRGITAGSGAEGDGGLNLMRGRLILRHLALLSDWNRGTGEIPVPSTLKFNPRATMDLSQVGLMGHSRGGEGARAALQQFRDEGSPFPALTGRMSIKSIFEIAPVDGQTSRVLDADGVNSMVLLPACDGDVLNLQGIKVFDRAFSRTEPDKSKTFHGTVYVWGANHNAYNTEWQLSDSDGCSGTDAIFQATGRSKPQQVTAVETLVPFFRATVGAQADKSLAAQFDPSNSLPSNLVDIANVDRGYLPAPLGDSVQKLETFSQETGLNDAGIRTKIRGVQVVHQDAGSTSLWGSEHQPGTRVATVSWTPDSDKSKMFQINFKPAKDMSGFKTLSFRTALRCFSEICDFPASADGELPYGVRLIDGNGESSKAYLTGRDVRISRPVGLPEARYPQPPGPDFVIPPYLHSTLFTIQIPLSALSGVDLSRITGLRFIFHGQESGTVDIADILLLKSEPVVDPNPKVASKAPASMMASARIQLASMTQYDPAADANTLKIVRKPPAVRPAGTTARAAPAPVMVDVVLTSKRHFPVTNSFPRLKVGDKIVEGGTIGPDGKTMTISVPEATYNALPAGADVTLSVLASSAPWRFGPLPK</sequence>
<dbReference type="EMBL" id="JBHTND010000034">
    <property type="protein sequence ID" value="MFD1303644.1"/>
    <property type="molecule type" value="Genomic_DNA"/>
</dbReference>
<evidence type="ECO:0000313" key="1">
    <source>
        <dbReference type="EMBL" id="MFD1303644.1"/>
    </source>
</evidence>
<evidence type="ECO:0000313" key="2">
    <source>
        <dbReference type="Proteomes" id="UP001597176"/>
    </source>
</evidence>
<accession>A0ABW3X1Y9</accession>
<gene>
    <name evidence="1" type="ORF">ACFQ4G_18905</name>
</gene>
<dbReference type="PANTHER" id="PTHR33428">
    <property type="entry name" value="CHLOROPHYLLASE-2, CHLOROPLASTIC"/>
    <property type="match status" value="1"/>
</dbReference>
<proteinExistence type="predicted"/>
<protein>
    <recommendedName>
        <fullName evidence="3">Alpha/beta hydrolase</fullName>
    </recommendedName>
</protein>
<reference evidence="2" key="1">
    <citation type="journal article" date="2019" name="Int. J. Syst. Evol. Microbiol.">
        <title>The Global Catalogue of Microorganisms (GCM) 10K type strain sequencing project: providing services to taxonomists for standard genome sequencing and annotation.</title>
        <authorList>
            <consortium name="The Broad Institute Genomics Platform"/>
            <consortium name="The Broad Institute Genome Sequencing Center for Infectious Disease"/>
            <person name="Wu L."/>
            <person name="Ma J."/>
        </authorList>
    </citation>
    <scope>NUCLEOTIDE SEQUENCE [LARGE SCALE GENOMIC DNA]</scope>
    <source>
        <strain evidence="2">CCUG 56108</strain>
    </source>
</reference>
<organism evidence="1 2">
    <name type="scientific">Methylobacterium marchantiae</name>
    <dbReference type="NCBI Taxonomy" id="600331"/>
    <lineage>
        <taxon>Bacteria</taxon>
        <taxon>Pseudomonadati</taxon>
        <taxon>Pseudomonadota</taxon>
        <taxon>Alphaproteobacteria</taxon>
        <taxon>Hyphomicrobiales</taxon>
        <taxon>Methylobacteriaceae</taxon>
        <taxon>Methylobacterium</taxon>
    </lineage>
</organism>
<comment type="caution">
    <text evidence="1">The sequence shown here is derived from an EMBL/GenBank/DDBJ whole genome shotgun (WGS) entry which is preliminary data.</text>
</comment>
<name>A0ABW3X1Y9_9HYPH</name>